<name>V6LFA0_9EUKA</name>
<reference evidence="1" key="1">
    <citation type="journal article" date="2014" name="PLoS Genet.">
        <title>The Genome of Spironucleus salmonicida Highlights a Fish Pathogen Adapted to Fluctuating Environments.</title>
        <authorList>
            <person name="Xu F."/>
            <person name="Jerlstrom-Hultqvist J."/>
            <person name="Einarsson E."/>
            <person name="Astvaldsson A."/>
            <person name="Svard S.G."/>
            <person name="Andersson J.O."/>
        </authorList>
    </citation>
    <scope>NUCLEOTIDE SEQUENCE</scope>
</reference>
<dbReference type="AlphaFoldDB" id="V6LFA0"/>
<gene>
    <name evidence="1" type="ORF">SS50377_17141</name>
</gene>
<dbReference type="VEuPathDB" id="GiardiaDB:SS50377_28427"/>
<dbReference type="EMBL" id="KI546141">
    <property type="protein sequence ID" value="EST43200.1"/>
    <property type="molecule type" value="Genomic_DNA"/>
</dbReference>
<proteinExistence type="predicted"/>
<protein>
    <submittedName>
        <fullName evidence="1">Uncharacterized protein</fullName>
    </submittedName>
</protein>
<accession>V6LFA0</accession>
<evidence type="ECO:0000313" key="1">
    <source>
        <dbReference type="EMBL" id="EST43200.1"/>
    </source>
</evidence>
<organism evidence="1">
    <name type="scientific">Spironucleus salmonicida</name>
    <dbReference type="NCBI Taxonomy" id="348837"/>
    <lineage>
        <taxon>Eukaryota</taxon>
        <taxon>Metamonada</taxon>
        <taxon>Diplomonadida</taxon>
        <taxon>Hexamitidae</taxon>
        <taxon>Hexamitinae</taxon>
        <taxon>Spironucleus</taxon>
    </lineage>
</organism>
<sequence>MFIESQANKNLCKLAQQCSSIIIQRKHQFTQYDSEVFTEQESNQILTKTHDESWSTQEISTLLNLFQQLLNICPDFADSNLLYDIQNILDSFKVEPNKLQFAIYLDNIIKVSKQNNTTLYSKDTIALIDYIVGYIRKFVDDNKQLLSEDVKAVVESQASKDILNRDESKAWGKQKILSLFALLKQLVVSCPDFGDQALFQRIEQVHLGVSQQNNDVKNIEKMADEISKVENGQVSSQSKDTIALIDYIVGYIRKFVDDNKQLLSEDVKAVVESQASKDILDRDESEPWGNYLFQNLFQLIDTLLHYITQYFEGKDFKSLPLDISMFQESAEYKVVYYNNFCQQIYQFIFNIQQNNDHHSCNTNLVLKNYSGQFYYTSNLNIYHILTQSIESVITINSIFLSFYDQKLSILQRLILIQDSSYLKNNIKNYENFNFIIQVCFKEFSKVSSNQTFYCSSAINMFDLQFKVFFCITI</sequence>
<feature type="non-terminal residue" evidence="1">
    <location>
        <position position="473"/>
    </location>
</feature>